<name>Q3Z8B8_DEHM1</name>
<keyword evidence="2" id="KW-1185">Reference proteome</keyword>
<dbReference type="InParanoid" id="Q3Z8B8"/>
<evidence type="ECO:0000313" key="2">
    <source>
        <dbReference type="Proteomes" id="UP000008289"/>
    </source>
</evidence>
<organism evidence="1 2">
    <name type="scientific">Dehalococcoides mccartyi (strain ATCC BAA-2266 / KCTC 15142 / 195)</name>
    <name type="common">Dehalococcoides ethenogenes (strain 195)</name>
    <dbReference type="NCBI Taxonomy" id="243164"/>
    <lineage>
        <taxon>Bacteria</taxon>
        <taxon>Bacillati</taxon>
        <taxon>Chloroflexota</taxon>
        <taxon>Dehalococcoidia</taxon>
        <taxon>Dehalococcoidales</taxon>
        <taxon>Dehalococcoidaceae</taxon>
        <taxon>Dehalococcoides</taxon>
    </lineage>
</organism>
<dbReference type="KEGG" id="det:DET0799"/>
<dbReference type="STRING" id="243164.DET0799"/>
<accession>Q3Z8B8</accession>
<dbReference type="Proteomes" id="UP000008289">
    <property type="component" value="Chromosome"/>
</dbReference>
<dbReference type="AlphaFoldDB" id="Q3Z8B8"/>
<dbReference type="EMBL" id="CP000027">
    <property type="protein sequence ID" value="AAW39888.1"/>
    <property type="molecule type" value="Genomic_DNA"/>
</dbReference>
<evidence type="ECO:0000313" key="1">
    <source>
        <dbReference type="EMBL" id="AAW39888.1"/>
    </source>
</evidence>
<sequence>MLLVLPVGEESILPSKATETENIMLTAAITSTGEESIIPLRNLPFVELLISIPQDIILIP</sequence>
<proteinExistence type="predicted"/>
<protein>
    <submittedName>
        <fullName evidence="1">Uncharacterized protein</fullName>
    </submittedName>
</protein>
<gene>
    <name evidence="1" type="ordered locus">DET0799</name>
</gene>
<reference evidence="1 2" key="1">
    <citation type="journal article" date="2005" name="Science">
        <title>Genome sequence of the PCE-dechlorinating bacterium Dehalococcoides ethenogenes.</title>
        <authorList>
            <person name="Seshadri R."/>
            <person name="Adrian L."/>
            <person name="Fouts D.E."/>
            <person name="Eisen J.A."/>
            <person name="Phillippy A.M."/>
            <person name="Methe B.A."/>
            <person name="Ward N.L."/>
            <person name="Nelson W.C."/>
            <person name="Deboy R.T."/>
            <person name="Khouri H.M."/>
            <person name="Kolonay J.F."/>
            <person name="Dodson R.J."/>
            <person name="Daugherty S.C."/>
            <person name="Brinkac L.M."/>
            <person name="Sullivan S.A."/>
            <person name="Madupu R."/>
            <person name="Nelson K.E."/>
            <person name="Kang K.H."/>
            <person name="Impraim M."/>
            <person name="Tran K."/>
            <person name="Robinson J.M."/>
            <person name="Forberger H.A."/>
            <person name="Fraser C.M."/>
            <person name="Zinder S.H."/>
            <person name="Heidelberg J.F."/>
        </authorList>
    </citation>
    <scope>NUCLEOTIDE SEQUENCE [LARGE SCALE GENOMIC DNA]</scope>
    <source>
        <strain evidence="2">ATCC BAA-2266 / KCTC 15142 / 195</strain>
    </source>
</reference>
<dbReference type="HOGENOM" id="CLU_209634_0_0_0"/>